<feature type="region of interest" description="Disordered" evidence="1">
    <location>
        <begin position="599"/>
        <end position="660"/>
    </location>
</feature>
<reference evidence="2 3" key="1">
    <citation type="submission" date="2016-06" db="EMBL/GenBank/DDBJ databases">
        <title>Evolution of pathogenesis and genome organization in the Tremellales.</title>
        <authorList>
            <person name="Cuomo C."/>
            <person name="Litvintseva A."/>
            <person name="Heitman J."/>
            <person name="Chen Y."/>
            <person name="Sun S."/>
            <person name="Springer D."/>
            <person name="Dromer F."/>
            <person name="Young S."/>
            <person name="Zeng Q."/>
            <person name="Chapman S."/>
            <person name="Gujja S."/>
            <person name="Saif S."/>
            <person name="Birren B."/>
        </authorList>
    </citation>
    <scope>NUCLEOTIDE SEQUENCE [LARGE SCALE GENOMIC DNA]</scope>
    <source>
        <strain evidence="2 3">ATCC 28783</strain>
    </source>
</reference>
<evidence type="ECO:0000313" key="3">
    <source>
        <dbReference type="Proteomes" id="UP000289152"/>
    </source>
</evidence>
<gene>
    <name evidence="2" type="ORF">M231_05729</name>
</gene>
<feature type="compositionally biased region" description="Low complexity" evidence="1">
    <location>
        <begin position="551"/>
        <end position="570"/>
    </location>
</feature>
<keyword evidence="3" id="KW-1185">Reference proteome</keyword>
<feature type="compositionally biased region" description="Polar residues" evidence="1">
    <location>
        <begin position="599"/>
        <end position="609"/>
    </location>
</feature>
<organism evidence="2 3">
    <name type="scientific">Tremella mesenterica</name>
    <name type="common">Jelly fungus</name>
    <dbReference type="NCBI Taxonomy" id="5217"/>
    <lineage>
        <taxon>Eukaryota</taxon>
        <taxon>Fungi</taxon>
        <taxon>Dikarya</taxon>
        <taxon>Basidiomycota</taxon>
        <taxon>Agaricomycotina</taxon>
        <taxon>Tremellomycetes</taxon>
        <taxon>Tremellales</taxon>
        <taxon>Tremellaceae</taxon>
        <taxon>Tremella</taxon>
    </lineage>
</organism>
<dbReference type="Proteomes" id="UP000289152">
    <property type="component" value="Unassembled WGS sequence"/>
</dbReference>
<dbReference type="AlphaFoldDB" id="A0A4Q1BHF3"/>
<sequence>MLSTVVLGAVPSNASICVAIEADRSMPRGGGTSIKLSSQVGIPPTMQQSVRETFLQALSECLRHPLYVPQRERYQDVISNFIQNDLRALGAEGFYYRAHEMDVLRSVHDCMPQQKWDYKNKFPSPSEDQLIGPPHTGNEICVALIPRFQPIGQGEQIWMPKYRISKGADPTLIRKIVKAVGTFNTCSRLSEGFLMYSLTGMVGEDVSLAHYTQDEFDKLCLQHKSEPDKPWDYQERVPPVLSNMLIDLSLGPPSSDQRIHVAFTLKTKSLDEINRIVYEVEYFVGLPAEVKFVPENFIKTAGVWLSRTYHRMTIDNGAILMKDRIICEIANKIVHNISSVGIATYYDASAFIDLAQQYKSNSKQPWNYADQLSIPADDRIKGPPPIDSSIWVAWRARECSPIGILPYCDYDYYVGVPPNMTNLQVSTLRLLKHVLSRRIQGSCTGTLLSLREEGVERLGRLPGVSAVEYELSEMDRLINSKYRHADKEWDYAQKKPNMAKPSSIPPARPVQSLHTQSRLWDEFLPLLSRTIQDTSSREASGMGISQLLASSRSLGSSLPPSEESSSPNSPWHGVSNAANRSLWATAHRELSNLRLEQTADTPTSLNEMASPTGPGKPGSSAQAGSSHSSSTPVIPSIEDSMIHDSPSGTPPAKVEDTGEE</sequence>
<dbReference type="EMBL" id="SDIL01000080">
    <property type="protein sequence ID" value="RXK37022.1"/>
    <property type="molecule type" value="Genomic_DNA"/>
</dbReference>
<evidence type="ECO:0000256" key="1">
    <source>
        <dbReference type="SAM" id="MobiDB-lite"/>
    </source>
</evidence>
<name>A0A4Q1BHF3_TREME</name>
<evidence type="ECO:0000313" key="2">
    <source>
        <dbReference type="EMBL" id="RXK37022.1"/>
    </source>
</evidence>
<accession>A0A4Q1BHF3</accession>
<comment type="caution">
    <text evidence="2">The sequence shown here is derived from an EMBL/GenBank/DDBJ whole genome shotgun (WGS) entry which is preliminary data.</text>
</comment>
<feature type="region of interest" description="Disordered" evidence="1">
    <location>
        <begin position="551"/>
        <end position="574"/>
    </location>
</feature>
<protein>
    <submittedName>
        <fullName evidence="2">Uncharacterized protein</fullName>
    </submittedName>
</protein>
<dbReference type="InParanoid" id="A0A4Q1BHF3"/>
<feature type="compositionally biased region" description="Low complexity" evidence="1">
    <location>
        <begin position="618"/>
        <end position="630"/>
    </location>
</feature>
<proteinExistence type="predicted"/>